<organism evidence="1 2">
    <name type="scientific">Cymbomonas tetramitiformis</name>
    <dbReference type="NCBI Taxonomy" id="36881"/>
    <lineage>
        <taxon>Eukaryota</taxon>
        <taxon>Viridiplantae</taxon>
        <taxon>Chlorophyta</taxon>
        <taxon>Pyramimonadophyceae</taxon>
        <taxon>Pyramimonadales</taxon>
        <taxon>Pyramimonadaceae</taxon>
        <taxon>Cymbomonas</taxon>
    </lineage>
</organism>
<accession>A0AAE0LAD7</accession>
<protein>
    <submittedName>
        <fullName evidence="1">Uncharacterized protein</fullName>
    </submittedName>
</protein>
<comment type="caution">
    <text evidence="1">The sequence shown here is derived from an EMBL/GenBank/DDBJ whole genome shotgun (WGS) entry which is preliminary data.</text>
</comment>
<sequence length="121" mass="13672">MQITQLRATLLYGTAYYFLKSTERVCKILLLIVFDDFVESSDLSDSPTNSSDSLTALTALSDSLTVLSASLTDLPIIITGTFVRRSIRIKRRQSSVRIYCSIRIKQRQSSARIFFIIINGR</sequence>
<keyword evidence="2" id="KW-1185">Reference proteome</keyword>
<proteinExistence type="predicted"/>
<name>A0AAE0LAD7_9CHLO</name>
<dbReference type="Proteomes" id="UP001190700">
    <property type="component" value="Unassembled WGS sequence"/>
</dbReference>
<gene>
    <name evidence="1" type="ORF">CYMTET_14420</name>
</gene>
<evidence type="ECO:0000313" key="1">
    <source>
        <dbReference type="EMBL" id="KAK3277579.1"/>
    </source>
</evidence>
<reference evidence="1 2" key="1">
    <citation type="journal article" date="2015" name="Genome Biol. Evol.">
        <title>Comparative Genomics of a Bacterivorous Green Alga Reveals Evolutionary Causalities and Consequences of Phago-Mixotrophic Mode of Nutrition.</title>
        <authorList>
            <person name="Burns J.A."/>
            <person name="Paasch A."/>
            <person name="Narechania A."/>
            <person name="Kim E."/>
        </authorList>
    </citation>
    <scope>NUCLEOTIDE SEQUENCE [LARGE SCALE GENOMIC DNA]</scope>
    <source>
        <strain evidence="1 2">PLY_AMNH</strain>
    </source>
</reference>
<dbReference type="EMBL" id="LGRX02006035">
    <property type="protein sequence ID" value="KAK3277579.1"/>
    <property type="molecule type" value="Genomic_DNA"/>
</dbReference>
<evidence type="ECO:0000313" key="2">
    <source>
        <dbReference type="Proteomes" id="UP001190700"/>
    </source>
</evidence>
<dbReference type="AlphaFoldDB" id="A0AAE0LAD7"/>